<protein>
    <submittedName>
        <fullName evidence="2">Retrovirus-related Pol polyprotein from transposon TNT 1-94</fullName>
    </submittedName>
</protein>
<evidence type="ECO:0000313" key="3">
    <source>
        <dbReference type="Proteomes" id="UP000075243"/>
    </source>
</evidence>
<dbReference type="InterPro" id="IPR013103">
    <property type="entry name" value="RVT_2"/>
</dbReference>
<feature type="non-terminal residue" evidence="2">
    <location>
        <position position="1"/>
    </location>
</feature>
<sequence length="186" mass="21379">WKKAMTDELDAIAATNTWSIVDLPPGKNPIACTWIYKIKYHANGSIERHKACLVAKWYTQTEGVDYFDTFSLVAKLTTVKTLLALAVVKEVEQMDVKTTFLHGNLEEGIYMKQPDGFLVEGKEDYMCRLRKSLYGLKQAPRQWYKKINRLKKQLGKSFSMKDLGAAKKILGISITRDRKEKKLWLS</sequence>
<proteinExistence type="predicted"/>
<dbReference type="AlphaFoldDB" id="A0A151SAB4"/>
<reference evidence="2" key="1">
    <citation type="journal article" date="2012" name="Nat. Biotechnol.">
        <title>Draft genome sequence of pigeonpea (Cajanus cajan), an orphan legume crop of resource-poor farmers.</title>
        <authorList>
            <person name="Varshney R.K."/>
            <person name="Chen W."/>
            <person name="Li Y."/>
            <person name="Bharti A.K."/>
            <person name="Saxena R.K."/>
            <person name="Schlueter J.A."/>
            <person name="Donoghue M.T."/>
            <person name="Azam S."/>
            <person name="Fan G."/>
            <person name="Whaley A.M."/>
            <person name="Farmer A.D."/>
            <person name="Sheridan J."/>
            <person name="Iwata A."/>
            <person name="Tuteja R."/>
            <person name="Penmetsa R.V."/>
            <person name="Wu W."/>
            <person name="Upadhyaya H.D."/>
            <person name="Yang S.P."/>
            <person name="Shah T."/>
            <person name="Saxena K.B."/>
            <person name="Michael T."/>
            <person name="McCombie W.R."/>
            <person name="Yang B."/>
            <person name="Zhang G."/>
            <person name="Yang H."/>
            <person name="Wang J."/>
            <person name="Spillane C."/>
            <person name="Cook D.R."/>
            <person name="May G.D."/>
            <person name="Xu X."/>
            <person name="Jackson S.A."/>
        </authorList>
    </citation>
    <scope>NUCLEOTIDE SEQUENCE [LARGE SCALE GENOMIC DNA]</scope>
</reference>
<dbReference type="SUPFAM" id="SSF56672">
    <property type="entry name" value="DNA/RNA polymerases"/>
    <property type="match status" value="1"/>
</dbReference>
<accession>A0A151SAB4</accession>
<dbReference type="Gramene" id="C.cajan_27847.t">
    <property type="protein sequence ID" value="C.cajan_27847.t"/>
    <property type="gene ID" value="C.cajan_27847"/>
</dbReference>
<evidence type="ECO:0000313" key="2">
    <source>
        <dbReference type="EMBL" id="KYP51707.1"/>
    </source>
</evidence>
<keyword evidence="3" id="KW-1185">Reference proteome</keyword>
<feature type="domain" description="Reverse transcriptase Ty1/copia-type" evidence="1">
    <location>
        <begin position="16"/>
        <end position="149"/>
    </location>
</feature>
<evidence type="ECO:0000259" key="1">
    <source>
        <dbReference type="Pfam" id="PF07727"/>
    </source>
</evidence>
<dbReference type="Proteomes" id="UP000075243">
    <property type="component" value="Unassembled WGS sequence"/>
</dbReference>
<gene>
    <name evidence="2" type="ORF">KK1_026475</name>
</gene>
<dbReference type="EMBL" id="KQ483434">
    <property type="protein sequence ID" value="KYP51707.1"/>
    <property type="molecule type" value="Genomic_DNA"/>
</dbReference>
<organism evidence="2 3">
    <name type="scientific">Cajanus cajan</name>
    <name type="common">Pigeon pea</name>
    <name type="synonym">Cajanus indicus</name>
    <dbReference type="NCBI Taxonomy" id="3821"/>
    <lineage>
        <taxon>Eukaryota</taxon>
        <taxon>Viridiplantae</taxon>
        <taxon>Streptophyta</taxon>
        <taxon>Embryophyta</taxon>
        <taxon>Tracheophyta</taxon>
        <taxon>Spermatophyta</taxon>
        <taxon>Magnoliopsida</taxon>
        <taxon>eudicotyledons</taxon>
        <taxon>Gunneridae</taxon>
        <taxon>Pentapetalae</taxon>
        <taxon>rosids</taxon>
        <taxon>fabids</taxon>
        <taxon>Fabales</taxon>
        <taxon>Fabaceae</taxon>
        <taxon>Papilionoideae</taxon>
        <taxon>50 kb inversion clade</taxon>
        <taxon>NPAAA clade</taxon>
        <taxon>indigoferoid/millettioid clade</taxon>
        <taxon>Phaseoleae</taxon>
        <taxon>Cajanus</taxon>
    </lineage>
</organism>
<dbReference type="InterPro" id="IPR043502">
    <property type="entry name" value="DNA/RNA_pol_sf"/>
</dbReference>
<dbReference type="Pfam" id="PF07727">
    <property type="entry name" value="RVT_2"/>
    <property type="match status" value="1"/>
</dbReference>
<name>A0A151SAB4_CAJCA</name>